<dbReference type="OrthoDB" id="2081253at2"/>
<dbReference type="RefSeq" id="WP_091939743.1">
    <property type="nucleotide sequence ID" value="NZ_FNCY01000021.1"/>
</dbReference>
<keyword evidence="2" id="KW-1185">Reference proteome</keyword>
<dbReference type="STRING" id="83767.SAMN05660652_03603"/>
<evidence type="ECO:0000313" key="2">
    <source>
        <dbReference type="Proteomes" id="UP000198607"/>
    </source>
</evidence>
<name>A0A1G8LCW6_9RHOO</name>
<organism evidence="1 2">
    <name type="scientific">Propionivibrio dicarboxylicus</name>
    <dbReference type="NCBI Taxonomy" id="83767"/>
    <lineage>
        <taxon>Bacteria</taxon>
        <taxon>Pseudomonadati</taxon>
        <taxon>Pseudomonadota</taxon>
        <taxon>Betaproteobacteria</taxon>
        <taxon>Rhodocyclales</taxon>
        <taxon>Rhodocyclaceae</taxon>
        <taxon>Propionivibrio</taxon>
    </lineage>
</organism>
<accession>A0A1G8LCW6</accession>
<reference evidence="1 2" key="1">
    <citation type="submission" date="2016-10" db="EMBL/GenBank/DDBJ databases">
        <authorList>
            <person name="de Groot N.N."/>
        </authorList>
    </citation>
    <scope>NUCLEOTIDE SEQUENCE [LARGE SCALE GENOMIC DNA]</scope>
    <source>
        <strain evidence="1 2">DSM 5885</strain>
    </source>
</reference>
<dbReference type="EMBL" id="FNCY01000021">
    <property type="protein sequence ID" value="SDI53511.1"/>
    <property type="molecule type" value="Genomic_DNA"/>
</dbReference>
<gene>
    <name evidence="1" type="ORF">SAMN05660652_03603</name>
</gene>
<protein>
    <submittedName>
        <fullName evidence="1">Phage virion morphogenesis family protein</fullName>
    </submittedName>
</protein>
<dbReference type="Pfam" id="PF05069">
    <property type="entry name" value="Phage_tail_S"/>
    <property type="match status" value="1"/>
</dbReference>
<proteinExistence type="predicted"/>
<evidence type="ECO:0000313" key="1">
    <source>
        <dbReference type="EMBL" id="SDI53511.1"/>
    </source>
</evidence>
<sequence length="173" mass="18932">MVAIVSKILDEGFSAAHQAVAARVANMQPVMQGLGEGVMERIKQRFPASTGPDGSRWAPNARATIEAYLEARGGFGKRGINKKGVELAMSKKPLIGQSHDLERQFHVTADAHSFIVENSMVYAAVQHFGGQAGRGHKVTIPAREFFPFNGNEEIYPSELDYILGALNSYLEMR</sequence>
<dbReference type="AlphaFoldDB" id="A0A1G8LCW6"/>
<dbReference type="Proteomes" id="UP000198607">
    <property type="component" value="Unassembled WGS sequence"/>
</dbReference>
<dbReference type="InterPro" id="IPR006522">
    <property type="entry name" value="Phage_virion_morphogenesis"/>
</dbReference>